<organism evidence="1 2">
    <name type="scientific">Thelephora ganbajun</name>
    <name type="common">Ganba fungus</name>
    <dbReference type="NCBI Taxonomy" id="370292"/>
    <lineage>
        <taxon>Eukaryota</taxon>
        <taxon>Fungi</taxon>
        <taxon>Dikarya</taxon>
        <taxon>Basidiomycota</taxon>
        <taxon>Agaricomycotina</taxon>
        <taxon>Agaricomycetes</taxon>
        <taxon>Thelephorales</taxon>
        <taxon>Thelephoraceae</taxon>
        <taxon>Thelephora</taxon>
    </lineage>
</organism>
<sequence>MTTEAEDSARHGQAQLKARVLKFLDTHESLPQIIQGSTPEDQDRFFDKMDQVFLTLDAQNAKFFVALGEVCSTTDRLPASAIILTGLKKHGTIAIASGGLTDVWTGEYDREQAAIKAFRTYPDASMEEAKKILWKRVPMWRRFNHPNVARFLGVNTELFNGKLALVYDWAANGNIVRYTKSHPGAPRPVLLLQVAKGLQYFHSLDVTHGNLKGANVLINGLGQAQLTDYGFAPINSSIRFTVTEFTAGNARWLAPEIIRPPPGASCTDIESKSADVFAFAMVAVEVFTGNLPFEEQGNPGAVNRIFRGDRPAFPQNAEDIGLTVQMWEFLRRCWHPDHTKRPTIDEVVRTWEGLLGDNDEPGPTPPPAETGGQPIPTSTRRTRNFWRKFLCM</sequence>
<name>A0ACB6ZEF6_THEGA</name>
<feature type="non-terminal residue" evidence="1">
    <location>
        <position position="392"/>
    </location>
</feature>
<gene>
    <name evidence="1" type="ORF">BDM02DRAFT_3116487</name>
</gene>
<reference evidence="1" key="2">
    <citation type="journal article" date="2020" name="Nat. Commun.">
        <title>Large-scale genome sequencing of mycorrhizal fungi provides insights into the early evolution of symbiotic traits.</title>
        <authorList>
            <person name="Miyauchi S."/>
            <person name="Kiss E."/>
            <person name="Kuo A."/>
            <person name="Drula E."/>
            <person name="Kohler A."/>
            <person name="Sanchez-Garcia M."/>
            <person name="Morin E."/>
            <person name="Andreopoulos B."/>
            <person name="Barry K.W."/>
            <person name="Bonito G."/>
            <person name="Buee M."/>
            <person name="Carver A."/>
            <person name="Chen C."/>
            <person name="Cichocki N."/>
            <person name="Clum A."/>
            <person name="Culley D."/>
            <person name="Crous P.W."/>
            <person name="Fauchery L."/>
            <person name="Girlanda M."/>
            <person name="Hayes R.D."/>
            <person name="Keri Z."/>
            <person name="LaButti K."/>
            <person name="Lipzen A."/>
            <person name="Lombard V."/>
            <person name="Magnuson J."/>
            <person name="Maillard F."/>
            <person name="Murat C."/>
            <person name="Nolan M."/>
            <person name="Ohm R.A."/>
            <person name="Pangilinan J."/>
            <person name="Pereira M.F."/>
            <person name="Perotto S."/>
            <person name="Peter M."/>
            <person name="Pfister S."/>
            <person name="Riley R."/>
            <person name="Sitrit Y."/>
            <person name="Stielow J.B."/>
            <person name="Szollosi G."/>
            <person name="Zifcakova L."/>
            <person name="Stursova M."/>
            <person name="Spatafora J.W."/>
            <person name="Tedersoo L."/>
            <person name="Vaario L.M."/>
            <person name="Yamada A."/>
            <person name="Yan M."/>
            <person name="Wang P."/>
            <person name="Xu J."/>
            <person name="Bruns T."/>
            <person name="Baldrian P."/>
            <person name="Vilgalys R."/>
            <person name="Dunand C."/>
            <person name="Henrissat B."/>
            <person name="Grigoriev I.V."/>
            <person name="Hibbett D."/>
            <person name="Nagy L.G."/>
            <person name="Martin F.M."/>
        </authorList>
    </citation>
    <scope>NUCLEOTIDE SEQUENCE</scope>
    <source>
        <strain evidence="1">P2</strain>
    </source>
</reference>
<evidence type="ECO:0000313" key="2">
    <source>
        <dbReference type="Proteomes" id="UP000886501"/>
    </source>
</evidence>
<proteinExistence type="predicted"/>
<comment type="caution">
    <text evidence="1">The sequence shown here is derived from an EMBL/GenBank/DDBJ whole genome shotgun (WGS) entry which is preliminary data.</text>
</comment>
<protein>
    <submittedName>
        <fullName evidence="1">Kinase-like protein</fullName>
    </submittedName>
</protein>
<dbReference type="Proteomes" id="UP000886501">
    <property type="component" value="Unassembled WGS sequence"/>
</dbReference>
<reference evidence="1" key="1">
    <citation type="submission" date="2019-10" db="EMBL/GenBank/DDBJ databases">
        <authorList>
            <consortium name="DOE Joint Genome Institute"/>
            <person name="Kuo A."/>
            <person name="Miyauchi S."/>
            <person name="Kiss E."/>
            <person name="Drula E."/>
            <person name="Kohler A."/>
            <person name="Sanchez-Garcia M."/>
            <person name="Andreopoulos B."/>
            <person name="Barry K.W."/>
            <person name="Bonito G."/>
            <person name="Buee M."/>
            <person name="Carver A."/>
            <person name="Chen C."/>
            <person name="Cichocki N."/>
            <person name="Clum A."/>
            <person name="Culley D."/>
            <person name="Crous P.W."/>
            <person name="Fauchery L."/>
            <person name="Girlanda M."/>
            <person name="Hayes R."/>
            <person name="Keri Z."/>
            <person name="Labutti K."/>
            <person name="Lipzen A."/>
            <person name="Lombard V."/>
            <person name="Magnuson J."/>
            <person name="Maillard F."/>
            <person name="Morin E."/>
            <person name="Murat C."/>
            <person name="Nolan M."/>
            <person name="Ohm R."/>
            <person name="Pangilinan J."/>
            <person name="Pereira M."/>
            <person name="Perotto S."/>
            <person name="Peter M."/>
            <person name="Riley R."/>
            <person name="Sitrit Y."/>
            <person name="Stielow B."/>
            <person name="Szollosi G."/>
            <person name="Zifcakova L."/>
            <person name="Stursova M."/>
            <person name="Spatafora J.W."/>
            <person name="Tedersoo L."/>
            <person name="Vaario L.-M."/>
            <person name="Yamada A."/>
            <person name="Yan M."/>
            <person name="Wang P."/>
            <person name="Xu J."/>
            <person name="Bruns T."/>
            <person name="Baldrian P."/>
            <person name="Vilgalys R."/>
            <person name="Henrissat B."/>
            <person name="Grigoriev I.V."/>
            <person name="Hibbett D."/>
            <person name="Nagy L.G."/>
            <person name="Martin F.M."/>
        </authorList>
    </citation>
    <scope>NUCLEOTIDE SEQUENCE</scope>
    <source>
        <strain evidence="1">P2</strain>
    </source>
</reference>
<accession>A0ACB6ZEF6</accession>
<keyword evidence="2" id="KW-1185">Reference proteome</keyword>
<dbReference type="EMBL" id="MU118026">
    <property type="protein sequence ID" value="KAF9647773.1"/>
    <property type="molecule type" value="Genomic_DNA"/>
</dbReference>
<evidence type="ECO:0000313" key="1">
    <source>
        <dbReference type="EMBL" id="KAF9647773.1"/>
    </source>
</evidence>